<dbReference type="Gene3D" id="1.25.10.10">
    <property type="entry name" value="Leucine-rich Repeat Variant"/>
    <property type="match status" value="2"/>
</dbReference>
<comment type="caution">
    <text evidence="4">The sequence shown here is derived from an EMBL/GenBank/DDBJ whole genome shotgun (WGS) entry which is preliminary data.</text>
</comment>
<accession>A0ABN8PAR4</accession>
<evidence type="ECO:0000313" key="4">
    <source>
        <dbReference type="EMBL" id="CAH3138829.1"/>
    </source>
</evidence>
<reference evidence="4 5" key="1">
    <citation type="submission" date="2022-05" db="EMBL/GenBank/DDBJ databases">
        <authorList>
            <consortium name="Genoscope - CEA"/>
            <person name="William W."/>
        </authorList>
    </citation>
    <scope>NUCLEOTIDE SEQUENCE [LARGE SCALE GENOMIC DNA]</scope>
</reference>
<gene>
    <name evidence="4" type="ORF">PLOB_00040328</name>
</gene>
<feature type="repeat" description="Pumilio" evidence="2">
    <location>
        <begin position="88"/>
        <end position="126"/>
    </location>
</feature>
<proteinExistence type="predicted"/>
<dbReference type="SUPFAM" id="SSF48371">
    <property type="entry name" value="ARM repeat"/>
    <property type="match status" value="2"/>
</dbReference>
<dbReference type="PANTHER" id="PTHR13102">
    <property type="entry name" value="NUCLEOLAR PROTEIN 9"/>
    <property type="match status" value="1"/>
</dbReference>
<feature type="compositionally biased region" description="Basic and acidic residues" evidence="3">
    <location>
        <begin position="456"/>
        <end position="471"/>
    </location>
</feature>
<dbReference type="InterPro" id="IPR011989">
    <property type="entry name" value="ARM-like"/>
</dbReference>
<sequence>MTRKKEKKEGKVTSALDEQTLGYFKRVDDVIKDDDFDDEEGRKLFIENVFTQIENNEIKLFCDQVISRTLEKLIIYFSDTQIRKVLQNVEDHFCKLAMDKFGSHVLQTLICVIPKTIRSERSKVREVAQEFKDLKGAEQLFLDLCNSFKENLSELVNHIYGSHVVRAAIEVLGGVKVSDNVVRSRASRQSRERDSHSDEKKPFIKLNQVGNAFGSDTIKPMETIAVPDSFYPILKQFTKGIIKMDLQKLVLHPISNPLLQTLLLVLHIKDQSLCMKLCKAVMSQIDMLKNKTDTRKPNTDDNHQNTKDKSDYRVPVLLSNEISSHMIEKILHVVTPDLWQEIYETYFSPHLPQLAQHPIANFIVQHLMASAREKLHAKQIIVELLPYLEDLLAQGHMGVVVRMAETAVRFSVKQKKILKALLQAFHCQEKDEQLSAVVLLSSLTTYDIFFGTKENGKEDGDESRNTSEEKPTASSKLKSVNYHGAMLLKVLFDFQKPSKLVKSLLSLSLEEVLILANDPMGSHAVEAFLKSRSVPSDDKNILIQKLQGVFSKLACEKQGSRVVETCWRQAEVKYKEAITRELADNEHQLKDNFYGKFVLRNCGVEHFTRKDKTWHEREQKVERKRKLLEEIFEERDELPASTKRAKLATENKCAQLAPEMAALGFPAGGNHAHDSGECDDSDSVDTGGEPKKKKEKKKRKFGSKKGKTENSDLNSLDEEDNFAEMEFINNVIKATKAVKKSQNEKRKKRQK</sequence>
<dbReference type="InterPro" id="IPR016024">
    <property type="entry name" value="ARM-type_fold"/>
</dbReference>
<feature type="repeat" description="Pumilio" evidence="2">
    <location>
        <begin position="147"/>
        <end position="183"/>
    </location>
</feature>
<feature type="region of interest" description="Disordered" evidence="3">
    <location>
        <begin position="664"/>
        <end position="720"/>
    </location>
</feature>
<evidence type="ECO:0008006" key="6">
    <source>
        <dbReference type="Google" id="ProtNLM"/>
    </source>
</evidence>
<dbReference type="EMBL" id="CALNXK010000061">
    <property type="protein sequence ID" value="CAH3138829.1"/>
    <property type="molecule type" value="Genomic_DNA"/>
</dbReference>
<dbReference type="Pfam" id="PF22493">
    <property type="entry name" value="PUF_NOP9"/>
    <property type="match status" value="1"/>
</dbReference>
<dbReference type="SMART" id="SM00025">
    <property type="entry name" value="Pumilio"/>
    <property type="match status" value="8"/>
</dbReference>
<evidence type="ECO:0000256" key="2">
    <source>
        <dbReference type="PROSITE-ProRule" id="PRU00317"/>
    </source>
</evidence>
<dbReference type="PROSITE" id="PS50302">
    <property type="entry name" value="PUM"/>
    <property type="match status" value="2"/>
</dbReference>
<feature type="region of interest" description="Disordered" evidence="3">
    <location>
        <begin position="456"/>
        <end position="476"/>
    </location>
</feature>
<organism evidence="4 5">
    <name type="scientific">Porites lobata</name>
    <dbReference type="NCBI Taxonomy" id="104759"/>
    <lineage>
        <taxon>Eukaryota</taxon>
        <taxon>Metazoa</taxon>
        <taxon>Cnidaria</taxon>
        <taxon>Anthozoa</taxon>
        <taxon>Hexacorallia</taxon>
        <taxon>Scleractinia</taxon>
        <taxon>Fungiina</taxon>
        <taxon>Poritidae</taxon>
        <taxon>Porites</taxon>
    </lineage>
</organism>
<keyword evidence="1" id="KW-0677">Repeat</keyword>
<evidence type="ECO:0000256" key="3">
    <source>
        <dbReference type="SAM" id="MobiDB-lite"/>
    </source>
</evidence>
<evidence type="ECO:0000313" key="5">
    <source>
        <dbReference type="Proteomes" id="UP001159405"/>
    </source>
</evidence>
<feature type="region of interest" description="Disordered" evidence="3">
    <location>
        <begin position="291"/>
        <end position="310"/>
    </location>
</feature>
<dbReference type="Proteomes" id="UP001159405">
    <property type="component" value="Unassembled WGS sequence"/>
</dbReference>
<dbReference type="PANTHER" id="PTHR13102:SF0">
    <property type="entry name" value="NUCLEOLAR PROTEIN 9"/>
    <property type="match status" value="1"/>
</dbReference>
<keyword evidence="5" id="KW-1185">Reference proteome</keyword>
<dbReference type="InterPro" id="IPR001313">
    <property type="entry name" value="Pumilio_RNA-bd_rpt"/>
</dbReference>
<evidence type="ECO:0000256" key="1">
    <source>
        <dbReference type="ARBA" id="ARBA00022737"/>
    </source>
</evidence>
<name>A0ABN8PAR4_9CNID</name>
<protein>
    <recommendedName>
        <fullName evidence="6">Nucleolar protein 9</fullName>
    </recommendedName>
</protein>
<feature type="compositionally biased region" description="Basic residues" evidence="3">
    <location>
        <begin position="691"/>
        <end position="705"/>
    </location>
</feature>
<dbReference type="InterPro" id="IPR040000">
    <property type="entry name" value="NOP9"/>
</dbReference>